<evidence type="ECO:0008006" key="5">
    <source>
        <dbReference type="Google" id="ProtNLM"/>
    </source>
</evidence>
<keyword evidence="1" id="KW-1133">Transmembrane helix</keyword>
<organism evidence="3 4">
    <name type="scientific">Haloferula rosea</name>
    <dbReference type="NCBI Taxonomy" id="490093"/>
    <lineage>
        <taxon>Bacteria</taxon>
        <taxon>Pseudomonadati</taxon>
        <taxon>Verrucomicrobiota</taxon>
        <taxon>Verrucomicrobiia</taxon>
        <taxon>Verrucomicrobiales</taxon>
        <taxon>Verrucomicrobiaceae</taxon>
        <taxon>Haloferula</taxon>
    </lineage>
</organism>
<dbReference type="Proteomes" id="UP000658278">
    <property type="component" value="Unassembled WGS sequence"/>
</dbReference>
<keyword evidence="1" id="KW-0812">Transmembrane</keyword>
<sequence length="79" mass="8444">MMTPLVTRILAAAAIPLVATSCMTTYDANGRPVQSVDPAAAAVGVAAAAAIGYAVANNRDRNDYYYGRPYYGRPRPCRY</sequence>
<keyword evidence="1" id="KW-0472">Membrane</keyword>
<proteinExistence type="predicted"/>
<protein>
    <recommendedName>
        <fullName evidence="5">Lipoprotein</fullName>
    </recommendedName>
</protein>
<keyword evidence="2" id="KW-0732">Signal</keyword>
<evidence type="ECO:0000256" key="1">
    <source>
        <dbReference type="SAM" id="Phobius"/>
    </source>
</evidence>
<dbReference type="AlphaFoldDB" id="A0A934VCM5"/>
<reference evidence="3" key="1">
    <citation type="submission" date="2021-01" db="EMBL/GenBank/DDBJ databases">
        <title>Modified the classification status of verrucomicrobia.</title>
        <authorList>
            <person name="Feng X."/>
        </authorList>
    </citation>
    <scope>NUCLEOTIDE SEQUENCE</scope>
    <source>
        <strain evidence="3">KCTC 22201</strain>
    </source>
</reference>
<feature type="transmembrane region" description="Helical" evidence="1">
    <location>
        <begin position="36"/>
        <end position="56"/>
    </location>
</feature>
<accession>A0A934VCM5</accession>
<keyword evidence="4" id="KW-1185">Reference proteome</keyword>
<dbReference type="RefSeq" id="WP_200274935.1">
    <property type="nucleotide sequence ID" value="NZ_JAENII010000001.1"/>
</dbReference>
<evidence type="ECO:0000256" key="2">
    <source>
        <dbReference type="SAM" id="SignalP"/>
    </source>
</evidence>
<evidence type="ECO:0000313" key="4">
    <source>
        <dbReference type="Proteomes" id="UP000658278"/>
    </source>
</evidence>
<dbReference type="EMBL" id="JAENII010000001">
    <property type="protein sequence ID" value="MBK1825394.1"/>
    <property type="molecule type" value="Genomic_DNA"/>
</dbReference>
<comment type="caution">
    <text evidence="3">The sequence shown here is derived from an EMBL/GenBank/DDBJ whole genome shotgun (WGS) entry which is preliminary data.</text>
</comment>
<evidence type="ECO:0000313" key="3">
    <source>
        <dbReference type="EMBL" id="MBK1825394.1"/>
    </source>
</evidence>
<name>A0A934VCM5_9BACT</name>
<feature type="chain" id="PRO_5037803115" description="Lipoprotein" evidence="2">
    <location>
        <begin position="20"/>
        <end position="79"/>
    </location>
</feature>
<feature type="signal peptide" evidence="2">
    <location>
        <begin position="1"/>
        <end position="19"/>
    </location>
</feature>
<gene>
    <name evidence="3" type="ORF">JIN81_00055</name>
</gene>